<dbReference type="EMBL" id="JAAVNE010000048">
    <property type="protein sequence ID" value="NKC33560.1"/>
    <property type="molecule type" value="Genomic_DNA"/>
</dbReference>
<evidence type="ECO:0000259" key="2">
    <source>
        <dbReference type="PROSITE" id="PS50213"/>
    </source>
</evidence>
<dbReference type="RefSeq" id="WP_168034285.1">
    <property type="nucleotide sequence ID" value="NZ_JAAVNE010000048.1"/>
</dbReference>
<dbReference type="PROSITE" id="PS50213">
    <property type="entry name" value="FAS1"/>
    <property type="match status" value="1"/>
</dbReference>
<feature type="signal peptide" evidence="1">
    <location>
        <begin position="1"/>
        <end position="20"/>
    </location>
</feature>
<dbReference type="PROSITE" id="PS51257">
    <property type="entry name" value="PROKAR_LIPOPROTEIN"/>
    <property type="match status" value="1"/>
</dbReference>
<keyword evidence="1" id="KW-0732">Signal</keyword>
<gene>
    <name evidence="3" type="ORF">HEQ75_22045</name>
</gene>
<evidence type="ECO:0000256" key="1">
    <source>
        <dbReference type="SAM" id="SignalP"/>
    </source>
</evidence>
<evidence type="ECO:0000313" key="3">
    <source>
        <dbReference type="EMBL" id="NKC33560.1"/>
    </source>
</evidence>
<dbReference type="Gene3D" id="2.30.180.10">
    <property type="entry name" value="FAS1 domain"/>
    <property type="match status" value="1"/>
</dbReference>
<dbReference type="SUPFAM" id="SSF82153">
    <property type="entry name" value="FAS1 domain"/>
    <property type="match status" value="1"/>
</dbReference>
<dbReference type="Proteomes" id="UP000787635">
    <property type="component" value="Unassembled WGS sequence"/>
</dbReference>
<keyword evidence="4" id="KW-1185">Reference proteome</keyword>
<reference evidence="3 4" key="1">
    <citation type="submission" date="2020-03" db="EMBL/GenBank/DDBJ databases">
        <title>Roseomonas selenitidurans sp. nov. isolated from urban soil.</title>
        <authorList>
            <person name="Liu H."/>
        </authorList>
    </citation>
    <scope>NUCLEOTIDE SEQUENCE [LARGE SCALE GENOMIC DNA]</scope>
    <source>
        <strain evidence="3 4">BU-1</strain>
    </source>
</reference>
<evidence type="ECO:0000313" key="4">
    <source>
        <dbReference type="Proteomes" id="UP000787635"/>
    </source>
</evidence>
<name>A0ABX1E8L9_9PROT</name>
<comment type="caution">
    <text evidence="3">The sequence shown here is derived from an EMBL/GenBank/DDBJ whole genome shotgun (WGS) entry which is preliminary data.</text>
</comment>
<dbReference type="InterPro" id="IPR000782">
    <property type="entry name" value="FAS1_domain"/>
</dbReference>
<dbReference type="Pfam" id="PF02469">
    <property type="entry name" value="Fasciclin"/>
    <property type="match status" value="1"/>
</dbReference>
<feature type="domain" description="FAS1" evidence="2">
    <location>
        <begin position="30"/>
        <end position="179"/>
    </location>
</feature>
<sequence length="181" mass="18832">MPSIPRRSLLPLLAGLTACASVPEVPSQPNRPIASILAADDAFLRFIEASNRAGTLAELGGSGPITVFAFTNSGWGDLPAFTQQSLLGGSEPLRVQALMRSLIVEGRHPVPQGREVTLTSLNGTRLKIDAREGGTARIESAGGTGMSVGLGSIGLRSARLARQDIQAANGILHIMDGMLVP</sequence>
<feature type="chain" id="PRO_5045696605" evidence="1">
    <location>
        <begin position="21"/>
        <end position="181"/>
    </location>
</feature>
<dbReference type="InterPro" id="IPR036378">
    <property type="entry name" value="FAS1_dom_sf"/>
</dbReference>
<accession>A0ABX1E8L9</accession>
<proteinExistence type="predicted"/>
<organism evidence="3 4">
    <name type="scientific">Falsiroseomonas selenitidurans</name>
    <dbReference type="NCBI Taxonomy" id="2716335"/>
    <lineage>
        <taxon>Bacteria</taxon>
        <taxon>Pseudomonadati</taxon>
        <taxon>Pseudomonadota</taxon>
        <taxon>Alphaproteobacteria</taxon>
        <taxon>Acetobacterales</taxon>
        <taxon>Roseomonadaceae</taxon>
        <taxon>Falsiroseomonas</taxon>
    </lineage>
</organism>
<protein>
    <submittedName>
        <fullName evidence="3">Fasciclin domain-containing protein</fullName>
    </submittedName>
</protein>